<keyword evidence="5 10" id="KW-0547">Nucleotide-binding</keyword>
<evidence type="ECO:0000256" key="9">
    <source>
        <dbReference type="ARBA" id="ARBA00023242"/>
    </source>
</evidence>
<evidence type="ECO:0000256" key="11">
    <source>
        <dbReference type="SAM" id="MobiDB-lite"/>
    </source>
</evidence>
<accession>A0A642UIT9</accession>
<proteinExistence type="inferred from homology"/>
<feature type="compositionally biased region" description="Acidic residues" evidence="11">
    <location>
        <begin position="205"/>
        <end position="229"/>
    </location>
</feature>
<name>A0A642UIT9_DIURU</name>
<dbReference type="SUPFAM" id="SSF82061">
    <property type="entry name" value="BAH domain"/>
    <property type="match status" value="1"/>
</dbReference>
<dbReference type="GO" id="GO:0046872">
    <property type="term" value="F:metal ion binding"/>
    <property type="evidence" value="ECO:0007669"/>
    <property type="project" value="UniProtKB-KW"/>
</dbReference>
<gene>
    <name evidence="13" type="ORF">DIURU_004119</name>
</gene>
<dbReference type="GO" id="GO:0033314">
    <property type="term" value="P:mitotic DNA replication checkpoint signaling"/>
    <property type="evidence" value="ECO:0007669"/>
    <property type="project" value="TreeGrafter"/>
</dbReference>
<dbReference type="Gene3D" id="2.30.30.490">
    <property type="match status" value="1"/>
</dbReference>
<dbReference type="GO" id="GO:0003688">
    <property type="term" value="F:DNA replication origin binding"/>
    <property type="evidence" value="ECO:0007669"/>
    <property type="project" value="TreeGrafter"/>
</dbReference>
<dbReference type="OrthoDB" id="1926878at2759"/>
<dbReference type="OMA" id="YELLWES"/>
<dbReference type="VEuPathDB" id="FungiDB:DIURU_004119"/>
<feature type="region of interest" description="Disordered" evidence="11">
    <location>
        <begin position="156"/>
        <end position="290"/>
    </location>
</feature>
<dbReference type="InterPro" id="IPR003959">
    <property type="entry name" value="ATPase_AAA_core"/>
</dbReference>
<evidence type="ECO:0000256" key="10">
    <source>
        <dbReference type="RuleBase" id="RU365058"/>
    </source>
</evidence>
<evidence type="ECO:0000256" key="8">
    <source>
        <dbReference type="ARBA" id="ARBA00023125"/>
    </source>
</evidence>
<evidence type="ECO:0000313" key="14">
    <source>
        <dbReference type="Proteomes" id="UP000449547"/>
    </source>
</evidence>
<dbReference type="InterPro" id="IPR048867">
    <property type="entry name" value="WHD_ORC1"/>
</dbReference>
<organism evidence="13 14">
    <name type="scientific">Diutina rugosa</name>
    <name type="common">Yeast</name>
    <name type="synonym">Candida rugosa</name>
    <dbReference type="NCBI Taxonomy" id="5481"/>
    <lineage>
        <taxon>Eukaryota</taxon>
        <taxon>Fungi</taxon>
        <taxon>Dikarya</taxon>
        <taxon>Ascomycota</taxon>
        <taxon>Saccharomycotina</taxon>
        <taxon>Pichiomycetes</taxon>
        <taxon>Debaryomycetaceae</taxon>
        <taxon>Diutina</taxon>
    </lineage>
</organism>
<keyword evidence="6 10" id="KW-0067">ATP-binding</keyword>
<feature type="domain" description="AAA+ ATPase" evidence="12">
    <location>
        <begin position="355"/>
        <end position="505"/>
    </location>
</feature>
<feature type="compositionally biased region" description="Basic residues" evidence="11">
    <location>
        <begin position="242"/>
        <end position="251"/>
    </location>
</feature>
<dbReference type="FunFam" id="3.40.50.300:FF:000199">
    <property type="entry name" value="Origin recognition complex subunit 1"/>
    <property type="match status" value="1"/>
</dbReference>
<comment type="similarity">
    <text evidence="2 10">Belongs to the ORC1 family.</text>
</comment>
<evidence type="ECO:0000256" key="7">
    <source>
        <dbReference type="ARBA" id="ARBA00022842"/>
    </source>
</evidence>
<evidence type="ECO:0000256" key="5">
    <source>
        <dbReference type="ARBA" id="ARBA00022741"/>
    </source>
</evidence>
<dbReference type="SMART" id="SM00382">
    <property type="entry name" value="AAA"/>
    <property type="match status" value="1"/>
</dbReference>
<dbReference type="PANTHER" id="PTHR10763:SF23">
    <property type="entry name" value="ORIGIN RECOGNITION COMPLEX SUBUNIT 1"/>
    <property type="match status" value="1"/>
</dbReference>
<dbReference type="AlphaFoldDB" id="A0A642UIT9"/>
<evidence type="ECO:0000256" key="3">
    <source>
        <dbReference type="ARBA" id="ARBA00022705"/>
    </source>
</evidence>
<sequence>MARTQRDLEGWELIFHDDTSQTDDQPRRRSRRSAPIVQTITLKRHHLPTEVNVGDFVKLSSDEVVLVSEIRLGGSDYLEVNTFSTIPQPEGKFMLTPVQGKLEHVSSIVQVVDSVPTHAYDPDEEHQVELDWESAKAMLIANKIRFSDWLKEAVLPPDSRRPSAEPSTPRKRQKRSRYVESSDEEVNEDSGDDYVADVQVKLEPSDDEMPEMDDEAEEDIDAELSDGGDDGITNPFNQPSTPKRKPGRPRVKPSEKDDENLKFMKDVLNSSTKKSRIRNSPQKSVKNKVDLSQLSPSKKKLSGLTINKTLDKTSQAFKDLKAKLEAGSVFEMVVGREDEFMTIMMNVQDAIWAEEGCCIYVSGTPGTGKTATIRHVVEALKQEVEAGQVPPFDFTEICGLRIISAPYVYELLWESISGYKIHPSNASTLLDEHFKQGRAKRPMVVFLDELDSMVSNRQEVLYNLLNWPTYTGSKLIVIASANTMDLPERMLANKVSSRLGLRRIQFPGYTHTQLQDIFKHRLELLAKEMSTDGARVIVQPQGLEFAARKAASIVGDARRALGVARRAVELCYEELQQKKQDTSLNEHPLTIAHITRALADYDSASSPQPYLTSLPYASKLVMASMLACMKRSGKGETTMGQVVEEMRNSVSISAHPSHEFKEIASSSNWQELLFGANSFYFGTEFSSDVRVRQFNYIVSELAESGVVVMENRGGELYRKIKFNFPKDEIEAAVKDLTM</sequence>
<dbReference type="Proteomes" id="UP000449547">
    <property type="component" value="Unassembled WGS sequence"/>
</dbReference>
<evidence type="ECO:0000313" key="13">
    <source>
        <dbReference type="EMBL" id="KAA8899862.1"/>
    </source>
</evidence>
<dbReference type="GO" id="GO:0005664">
    <property type="term" value="C:nuclear origin of replication recognition complex"/>
    <property type="evidence" value="ECO:0007669"/>
    <property type="project" value="TreeGrafter"/>
</dbReference>
<feature type="compositionally biased region" description="Polar residues" evidence="11">
    <location>
        <begin position="268"/>
        <end position="284"/>
    </location>
</feature>
<dbReference type="CDD" id="cd00009">
    <property type="entry name" value="AAA"/>
    <property type="match status" value="1"/>
</dbReference>
<comment type="function">
    <text evidence="10">Component of the origin recognition complex (ORC) that binds origins of replication. DNA-binding is ATP-dependent, however specific DNA sequences that define origins of replication have not been identified so far. ORC is required to assemble the pre-replication complex necessary to initiate DNA replication.</text>
</comment>
<dbReference type="Gene3D" id="1.10.8.60">
    <property type="match status" value="1"/>
</dbReference>
<keyword evidence="14" id="KW-1185">Reference proteome</keyword>
<evidence type="ECO:0000256" key="1">
    <source>
        <dbReference type="ARBA" id="ARBA00004123"/>
    </source>
</evidence>
<comment type="subunit">
    <text evidence="10">ORC is composed of six subunits.</text>
</comment>
<dbReference type="InterPro" id="IPR027417">
    <property type="entry name" value="P-loop_NTPase"/>
</dbReference>
<reference evidence="13 14" key="1">
    <citation type="submission" date="2019-07" db="EMBL/GenBank/DDBJ databases">
        <title>Genome assembly of two rare yeast pathogens: Diutina rugosa and Trichomonascus ciferrii.</title>
        <authorList>
            <person name="Mixao V."/>
            <person name="Saus E."/>
            <person name="Hansen A."/>
            <person name="Lass-Flor C."/>
            <person name="Gabaldon T."/>
        </authorList>
    </citation>
    <scope>NUCLEOTIDE SEQUENCE [LARGE SCALE GENOMIC DNA]</scope>
    <source>
        <strain evidence="13 14">CBS 613</strain>
    </source>
</reference>
<evidence type="ECO:0000259" key="12">
    <source>
        <dbReference type="SMART" id="SM00382"/>
    </source>
</evidence>
<dbReference type="Gene3D" id="3.40.50.300">
    <property type="entry name" value="P-loop containing nucleotide triphosphate hydrolases"/>
    <property type="match status" value="1"/>
</dbReference>
<dbReference type="GO" id="GO:0005524">
    <property type="term" value="F:ATP binding"/>
    <property type="evidence" value="ECO:0007669"/>
    <property type="project" value="UniProtKB-KW"/>
</dbReference>
<protein>
    <recommendedName>
        <fullName evidence="10">Origin recognition complex subunit 1</fullName>
    </recommendedName>
</protein>
<comment type="subcellular location">
    <subcellularLocation>
        <location evidence="1 10">Nucleus</location>
    </subcellularLocation>
</comment>
<keyword evidence="3 10" id="KW-0235">DNA replication</keyword>
<dbReference type="GO" id="GO:0006270">
    <property type="term" value="P:DNA replication initiation"/>
    <property type="evidence" value="ECO:0007669"/>
    <property type="project" value="TreeGrafter"/>
</dbReference>
<keyword evidence="9 10" id="KW-0539">Nucleus</keyword>
<comment type="caution">
    <text evidence="13">The sequence shown here is derived from an EMBL/GenBank/DDBJ whole genome shotgun (WGS) entry which is preliminary data.</text>
</comment>
<dbReference type="EMBL" id="SWFT01000120">
    <property type="protein sequence ID" value="KAA8899862.1"/>
    <property type="molecule type" value="Genomic_DNA"/>
</dbReference>
<dbReference type="SUPFAM" id="SSF52540">
    <property type="entry name" value="P-loop containing nucleoside triphosphate hydrolases"/>
    <property type="match status" value="1"/>
</dbReference>
<keyword evidence="4" id="KW-0479">Metal-binding</keyword>
<dbReference type="InterPro" id="IPR003593">
    <property type="entry name" value="AAA+_ATPase"/>
</dbReference>
<dbReference type="Pfam" id="PF22606">
    <property type="entry name" value="Cdc6-ORC-like_ATPase_lid"/>
    <property type="match status" value="1"/>
</dbReference>
<keyword evidence="7" id="KW-0460">Magnesium</keyword>
<evidence type="ECO:0000256" key="2">
    <source>
        <dbReference type="ARBA" id="ARBA00008398"/>
    </source>
</evidence>
<dbReference type="InterPro" id="IPR043151">
    <property type="entry name" value="BAH_sf"/>
</dbReference>
<feature type="compositionally biased region" description="Acidic residues" evidence="11">
    <location>
        <begin position="181"/>
        <end position="195"/>
    </location>
</feature>
<feature type="compositionally biased region" description="Basic and acidic residues" evidence="11">
    <location>
        <begin position="252"/>
        <end position="265"/>
    </location>
</feature>
<dbReference type="GO" id="GO:0016887">
    <property type="term" value="F:ATP hydrolysis activity"/>
    <property type="evidence" value="ECO:0007669"/>
    <property type="project" value="InterPro"/>
</dbReference>
<keyword evidence="8 10" id="KW-0238">DNA-binding</keyword>
<dbReference type="RefSeq" id="XP_034011140.1">
    <property type="nucleotide sequence ID" value="XM_034156957.1"/>
</dbReference>
<dbReference type="GeneID" id="54782770"/>
<dbReference type="InterPro" id="IPR054425">
    <property type="entry name" value="Cdc6_ORC1-like_ATPase_lid"/>
</dbReference>
<dbReference type="PANTHER" id="PTHR10763">
    <property type="entry name" value="CELL DIVISION CONTROL PROTEIN 6-RELATED"/>
    <property type="match status" value="1"/>
</dbReference>
<dbReference type="InterPro" id="IPR050311">
    <property type="entry name" value="ORC1/CDC6"/>
</dbReference>
<evidence type="ECO:0000256" key="4">
    <source>
        <dbReference type="ARBA" id="ARBA00022723"/>
    </source>
</evidence>
<dbReference type="Pfam" id="PF00004">
    <property type="entry name" value="AAA"/>
    <property type="match status" value="1"/>
</dbReference>
<evidence type="ECO:0000256" key="6">
    <source>
        <dbReference type="ARBA" id="ARBA00022840"/>
    </source>
</evidence>
<dbReference type="Pfam" id="PF21312">
    <property type="entry name" value="WHD_ORC1"/>
    <property type="match status" value="1"/>
</dbReference>